<dbReference type="InterPro" id="IPR004324">
    <property type="entry name" value="FBT"/>
</dbReference>
<dbReference type="InterPro" id="IPR039309">
    <property type="entry name" value="BT1"/>
</dbReference>
<comment type="caution">
    <text evidence="9">The sequence shown here is derived from an EMBL/GenBank/DDBJ whole genome shotgun (WGS) entry which is preliminary data.</text>
</comment>
<feature type="transmembrane region" description="Helical" evidence="8">
    <location>
        <begin position="281"/>
        <end position="299"/>
    </location>
</feature>
<dbReference type="EMBL" id="NBIV01000166">
    <property type="protein sequence ID" value="PXF42373.1"/>
    <property type="molecule type" value="Genomic_DNA"/>
</dbReference>
<evidence type="ECO:0000313" key="9">
    <source>
        <dbReference type="EMBL" id="PXF42373.1"/>
    </source>
</evidence>
<gene>
    <name evidence="9" type="ORF">BWQ96_07893</name>
</gene>
<feature type="transmembrane region" description="Helical" evidence="8">
    <location>
        <begin position="158"/>
        <end position="178"/>
    </location>
</feature>
<evidence type="ECO:0000256" key="7">
    <source>
        <dbReference type="SAM" id="MobiDB-lite"/>
    </source>
</evidence>
<dbReference type="SUPFAM" id="SSF103473">
    <property type="entry name" value="MFS general substrate transporter"/>
    <property type="match status" value="1"/>
</dbReference>
<feature type="transmembrane region" description="Helical" evidence="8">
    <location>
        <begin position="391"/>
        <end position="409"/>
    </location>
</feature>
<comment type="subcellular location">
    <subcellularLocation>
        <location evidence="1">Membrane</location>
        <topology evidence="1">Multi-pass membrane protein</topology>
    </subcellularLocation>
</comment>
<dbReference type="NCBIfam" id="TIGR00788">
    <property type="entry name" value="fbt"/>
    <property type="match status" value="1"/>
</dbReference>
<protein>
    <submittedName>
        <fullName evidence="9">Putative folate-biopterin transporter 2</fullName>
    </submittedName>
</protein>
<dbReference type="Pfam" id="PF03092">
    <property type="entry name" value="BT1"/>
    <property type="match status" value="1"/>
</dbReference>
<dbReference type="Gene3D" id="1.20.1250.20">
    <property type="entry name" value="MFS general substrate transporter like domains"/>
    <property type="match status" value="1"/>
</dbReference>
<evidence type="ECO:0000256" key="4">
    <source>
        <dbReference type="ARBA" id="ARBA00022692"/>
    </source>
</evidence>
<evidence type="ECO:0000256" key="2">
    <source>
        <dbReference type="ARBA" id="ARBA00007015"/>
    </source>
</evidence>
<dbReference type="PANTHER" id="PTHR31585">
    <property type="entry name" value="FOLATE-BIOPTERIN TRANSPORTER 1, CHLOROPLASTIC"/>
    <property type="match status" value="1"/>
</dbReference>
<organism evidence="9 10">
    <name type="scientific">Gracilariopsis chorda</name>
    <dbReference type="NCBI Taxonomy" id="448386"/>
    <lineage>
        <taxon>Eukaryota</taxon>
        <taxon>Rhodophyta</taxon>
        <taxon>Florideophyceae</taxon>
        <taxon>Rhodymeniophycidae</taxon>
        <taxon>Gracilariales</taxon>
        <taxon>Gracilariaceae</taxon>
        <taxon>Gracilariopsis</taxon>
    </lineage>
</organism>
<keyword evidence="3" id="KW-0813">Transport</keyword>
<feature type="transmembrane region" description="Helical" evidence="8">
    <location>
        <begin position="319"/>
        <end position="340"/>
    </location>
</feature>
<dbReference type="STRING" id="448386.A0A2V3IK05"/>
<keyword evidence="5 8" id="KW-1133">Transmembrane helix</keyword>
<keyword evidence="6 8" id="KW-0472">Membrane</keyword>
<evidence type="ECO:0000256" key="1">
    <source>
        <dbReference type="ARBA" id="ARBA00004141"/>
    </source>
</evidence>
<keyword evidence="4 8" id="KW-0812">Transmembrane</keyword>
<evidence type="ECO:0000256" key="6">
    <source>
        <dbReference type="ARBA" id="ARBA00023136"/>
    </source>
</evidence>
<dbReference type="AlphaFoldDB" id="A0A2V3IK05"/>
<dbReference type="PANTHER" id="PTHR31585:SF51">
    <property type="entry name" value="TRANSPORTER, PUTATIVE-RELATED"/>
    <property type="match status" value="1"/>
</dbReference>
<feature type="region of interest" description="Disordered" evidence="7">
    <location>
        <begin position="552"/>
        <end position="604"/>
    </location>
</feature>
<comment type="similarity">
    <text evidence="2">Belongs to the major facilitator superfamily. Folate-biopterin transporter (TC 2.A.71) family.</text>
</comment>
<feature type="transmembrane region" description="Helical" evidence="8">
    <location>
        <begin position="256"/>
        <end position="274"/>
    </location>
</feature>
<dbReference type="Proteomes" id="UP000247409">
    <property type="component" value="Unassembled WGS sequence"/>
</dbReference>
<evidence type="ECO:0000256" key="8">
    <source>
        <dbReference type="SAM" id="Phobius"/>
    </source>
</evidence>
<dbReference type="GO" id="GO:0016020">
    <property type="term" value="C:membrane"/>
    <property type="evidence" value="ECO:0007669"/>
    <property type="project" value="UniProtKB-SubCell"/>
</dbReference>
<feature type="transmembrane region" description="Helical" evidence="8">
    <location>
        <begin position="20"/>
        <end position="40"/>
    </location>
</feature>
<dbReference type="OrthoDB" id="754047at2759"/>
<feature type="transmembrane region" description="Helical" evidence="8">
    <location>
        <begin position="352"/>
        <end position="371"/>
    </location>
</feature>
<keyword evidence="10" id="KW-1185">Reference proteome</keyword>
<evidence type="ECO:0000256" key="5">
    <source>
        <dbReference type="ARBA" id="ARBA00022989"/>
    </source>
</evidence>
<feature type="region of interest" description="Disordered" evidence="7">
    <location>
        <begin position="499"/>
        <end position="532"/>
    </location>
</feature>
<feature type="transmembrane region" description="Helical" evidence="8">
    <location>
        <begin position="464"/>
        <end position="483"/>
    </location>
</feature>
<evidence type="ECO:0000256" key="3">
    <source>
        <dbReference type="ARBA" id="ARBA00022448"/>
    </source>
</evidence>
<feature type="compositionally biased region" description="Basic and acidic residues" evidence="7">
    <location>
        <begin position="595"/>
        <end position="604"/>
    </location>
</feature>
<feature type="transmembrane region" description="Helical" evidence="8">
    <location>
        <begin position="91"/>
        <end position="109"/>
    </location>
</feature>
<reference evidence="9 10" key="1">
    <citation type="journal article" date="2018" name="Mol. Biol. Evol.">
        <title>Analysis of the draft genome of the red seaweed Gracilariopsis chorda provides insights into genome size evolution in Rhodophyta.</title>
        <authorList>
            <person name="Lee J."/>
            <person name="Yang E.C."/>
            <person name="Graf L."/>
            <person name="Yang J.H."/>
            <person name="Qiu H."/>
            <person name="Zel Zion U."/>
            <person name="Chan C.X."/>
            <person name="Stephens T.G."/>
            <person name="Weber A.P.M."/>
            <person name="Boo G.H."/>
            <person name="Boo S.M."/>
            <person name="Kim K.M."/>
            <person name="Shin Y."/>
            <person name="Jung M."/>
            <person name="Lee S.J."/>
            <person name="Yim H.S."/>
            <person name="Lee J.H."/>
            <person name="Bhattacharya D."/>
            <person name="Yoon H.S."/>
        </authorList>
    </citation>
    <scope>NUCLEOTIDE SEQUENCE [LARGE SCALE GENOMIC DNA]</scope>
    <source>
        <strain evidence="9 10">SKKU-2015</strain>
        <tissue evidence="9">Whole body</tissue>
    </source>
</reference>
<dbReference type="InterPro" id="IPR036259">
    <property type="entry name" value="MFS_trans_sf"/>
</dbReference>
<accession>A0A2V3IK05</accession>
<evidence type="ECO:0000313" key="10">
    <source>
        <dbReference type="Proteomes" id="UP000247409"/>
    </source>
</evidence>
<name>A0A2V3IK05_9FLOR</name>
<feature type="transmembrane region" description="Helical" evidence="8">
    <location>
        <begin position="184"/>
        <end position="208"/>
    </location>
</feature>
<proteinExistence type="inferred from homology"/>
<sequence length="604" mass="66032">MITSTRLFIKGIVQNFGWHFALMLVSVYVALKGFIFQIAMNAQLPFFKSLGVTGDKYQSFGTVSQTPWALKAALGLISDTVPLWGFHKRSYIVLVSIGGTIAFSVLGFVQLNHVLAPVAAFLLLLGNLQLAAVDLLCEGKYAEMMVSKPESGSDLVTYVWGLYMIGTFFGSLVAGPMADHFNPRYIWLVCLPFAAQVIFPTVAGWLPEERLPPDERHVRMDKIRQHPDLFKLSCVMTLGALGVGMSALFGTGLVQSVVSVSTSFVLCVLGWIWLPRMLSRANMYMFLSSMLYVSLPGALDYWFTGSEECVPNGPHFSFTYYVTYASLVGSLAGGIGVAAFQRFLSKGSFRTAFWTTCLVKLGASAFDIAIVKRYNLALGIPDKLAFMLGDAIIFQVAYILDFMPAVVLTSKVCPKGMEASVYALLASYQNLGSNVARTLGVALIDKLNIKTTVPCDFTNLPLAILIAHIILPLLVFPLVFVLIPNAKMTDDLIEGKDEEQGDGFVRVPTKELDGVEPEDKEATTVGGVPDRPQFSRSAAIAVNEDTVKISDDDAFASSTGEESLISITPGAYQQQTVIEPSQRELPSSVIDDNQDERIHKNQHE</sequence>
<feature type="transmembrane region" description="Helical" evidence="8">
    <location>
        <begin position="115"/>
        <end position="137"/>
    </location>
</feature>